<sequence length="158" mass="17216">MTLSLLEVEKIARWAHATQTDKQGRPYVEHLVAVVAGVRACAGDEDQLKAAWLHDAVEDTPLTERWLRGLELSPRTQDIVLALTKRDGEPAREYADRILATPGALLVKAADIAHNADPARVAGVDDAATRTRLTEKYAGMRALLGLDATAPCWGVARR</sequence>
<dbReference type="EMBL" id="JAQOSK010000001">
    <property type="protein sequence ID" value="MDC2953471.1"/>
    <property type="molecule type" value="Genomic_DNA"/>
</dbReference>
<name>A0ABT5FLU0_9ACTN</name>
<keyword evidence="2" id="KW-1185">Reference proteome</keyword>
<evidence type="ECO:0000313" key="2">
    <source>
        <dbReference type="Proteomes" id="UP001221328"/>
    </source>
</evidence>
<comment type="caution">
    <text evidence="1">The sequence shown here is derived from an EMBL/GenBank/DDBJ whole genome shotgun (WGS) entry which is preliminary data.</text>
</comment>
<organism evidence="1 2">
    <name type="scientific">Streptomyces gilvifuscus</name>
    <dbReference type="NCBI Taxonomy" id="1550617"/>
    <lineage>
        <taxon>Bacteria</taxon>
        <taxon>Bacillati</taxon>
        <taxon>Actinomycetota</taxon>
        <taxon>Actinomycetes</taxon>
        <taxon>Kitasatosporales</taxon>
        <taxon>Streptomycetaceae</taxon>
        <taxon>Streptomyces</taxon>
    </lineage>
</organism>
<reference evidence="1 2" key="1">
    <citation type="journal article" date="2015" name="Int. J. Syst. Evol. Microbiol.">
        <title>Streptomyces gilvifuscus sp. nov., an actinomycete that produces antibacterial compounds isolated from soil.</title>
        <authorList>
            <person name="Nguyen T.M."/>
            <person name="Kim J."/>
        </authorList>
    </citation>
    <scope>NUCLEOTIDE SEQUENCE [LARGE SCALE GENOMIC DNA]</scope>
    <source>
        <strain evidence="1 2">T113</strain>
    </source>
</reference>
<dbReference type="Proteomes" id="UP001221328">
    <property type="component" value="Unassembled WGS sequence"/>
</dbReference>
<protein>
    <submittedName>
        <fullName evidence="1">HD domain-containing protein</fullName>
    </submittedName>
</protein>
<evidence type="ECO:0000313" key="1">
    <source>
        <dbReference type="EMBL" id="MDC2953471.1"/>
    </source>
</evidence>
<dbReference type="RefSeq" id="WP_200701536.1">
    <property type="nucleotide sequence ID" value="NZ_JAQOSK010000001.1"/>
</dbReference>
<accession>A0ABT5FLU0</accession>
<proteinExistence type="predicted"/>
<gene>
    <name evidence="1" type="ORF">PO587_03275</name>
</gene>
<dbReference type="Gene3D" id="1.10.3210.10">
    <property type="entry name" value="Hypothetical protein af1432"/>
    <property type="match status" value="1"/>
</dbReference>
<dbReference type="SUPFAM" id="SSF109604">
    <property type="entry name" value="HD-domain/PDEase-like"/>
    <property type="match status" value="1"/>
</dbReference>
<dbReference type="Pfam" id="PF13328">
    <property type="entry name" value="HD_4"/>
    <property type="match status" value="1"/>
</dbReference>